<name>A0AAN9TGU1_9HEMI</name>
<organism evidence="2 3">
    <name type="scientific">Parthenolecanium corni</name>
    <dbReference type="NCBI Taxonomy" id="536013"/>
    <lineage>
        <taxon>Eukaryota</taxon>
        <taxon>Metazoa</taxon>
        <taxon>Ecdysozoa</taxon>
        <taxon>Arthropoda</taxon>
        <taxon>Hexapoda</taxon>
        <taxon>Insecta</taxon>
        <taxon>Pterygota</taxon>
        <taxon>Neoptera</taxon>
        <taxon>Paraneoptera</taxon>
        <taxon>Hemiptera</taxon>
        <taxon>Sternorrhyncha</taxon>
        <taxon>Coccoidea</taxon>
        <taxon>Coccidae</taxon>
        <taxon>Parthenolecanium</taxon>
    </lineage>
</organism>
<dbReference type="AlphaFoldDB" id="A0AAN9TGU1"/>
<evidence type="ECO:0000313" key="3">
    <source>
        <dbReference type="Proteomes" id="UP001367676"/>
    </source>
</evidence>
<reference evidence="2 3" key="1">
    <citation type="submission" date="2024-03" db="EMBL/GenBank/DDBJ databases">
        <title>Adaptation during the transition from Ophiocordyceps entomopathogen to insect associate is accompanied by gene loss and intensified selection.</title>
        <authorList>
            <person name="Ward C.M."/>
            <person name="Onetto C.A."/>
            <person name="Borneman A.R."/>
        </authorList>
    </citation>
    <scope>NUCLEOTIDE SEQUENCE [LARGE SCALE GENOMIC DNA]</scope>
    <source>
        <strain evidence="2">AWRI1</strain>
        <tissue evidence="2">Single Adult Female</tissue>
    </source>
</reference>
<evidence type="ECO:0000313" key="2">
    <source>
        <dbReference type="EMBL" id="KAK7591193.1"/>
    </source>
</evidence>
<keyword evidence="3" id="KW-1185">Reference proteome</keyword>
<feature type="region of interest" description="Disordered" evidence="1">
    <location>
        <begin position="63"/>
        <end position="88"/>
    </location>
</feature>
<evidence type="ECO:0000256" key="1">
    <source>
        <dbReference type="SAM" id="MobiDB-lite"/>
    </source>
</evidence>
<proteinExistence type="predicted"/>
<comment type="caution">
    <text evidence="2">The sequence shown here is derived from an EMBL/GenBank/DDBJ whole genome shotgun (WGS) entry which is preliminary data.</text>
</comment>
<protein>
    <submittedName>
        <fullName evidence="2">Uncharacterized protein</fullName>
    </submittedName>
</protein>
<sequence>MKPFREEEVGSTNYNNKNFIVDSHMKLEKSPLLANGYNHPPTHLNHMQQFMQFNHAAAAALLNHPGLPPPHPALSRPPHDPSSLLKGQPLPAAAVDALARSGLWESRAYEDIVKHLER</sequence>
<gene>
    <name evidence="2" type="ORF">V9T40_002806</name>
</gene>
<accession>A0AAN9TGU1</accession>
<dbReference type="Proteomes" id="UP001367676">
    <property type="component" value="Unassembled WGS sequence"/>
</dbReference>
<dbReference type="EMBL" id="JBBCAQ010000022">
    <property type="protein sequence ID" value="KAK7591193.1"/>
    <property type="molecule type" value="Genomic_DNA"/>
</dbReference>